<dbReference type="HAMAP" id="MF_01461">
    <property type="entry name" value="EcfT"/>
    <property type="match status" value="1"/>
</dbReference>
<evidence type="ECO:0000256" key="4">
    <source>
        <dbReference type="ARBA" id="ARBA00022448"/>
    </source>
</evidence>
<dbReference type="CDD" id="cd16914">
    <property type="entry name" value="EcfT"/>
    <property type="match status" value="1"/>
</dbReference>
<dbReference type="PANTHER" id="PTHR34857">
    <property type="entry name" value="SLL0384 PROTEIN"/>
    <property type="match status" value="1"/>
</dbReference>
<keyword evidence="11" id="KW-1185">Reference proteome</keyword>
<comment type="caution">
    <text evidence="10">The sequence shown here is derived from an EMBL/GenBank/DDBJ whole genome shotgun (WGS) entry which is preliminary data.</text>
</comment>
<dbReference type="InterPro" id="IPR051611">
    <property type="entry name" value="ECF_transporter_component"/>
</dbReference>
<evidence type="ECO:0000313" key="11">
    <source>
        <dbReference type="Proteomes" id="UP000535491"/>
    </source>
</evidence>
<evidence type="ECO:0000256" key="8">
    <source>
        <dbReference type="ARBA" id="ARBA00023136"/>
    </source>
</evidence>
<dbReference type="EMBL" id="JACEIQ010000020">
    <property type="protein sequence ID" value="MBA4495920.1"/>
    <property type="molecule type" value="Genomic_DNA"/>
</dbReference>
<keyword evidence="8 9" id="KW-0472">Membrane</keyword>
<sequence length="264" mass="29794">MNQPVIGQFIPGNSLLHRMDPRSKLLFVLAFMFVVFLANNAASYGLLLAFIAIGVYFSRISPIILYRAVKPIFFLLLLTSILHLWMTKGGDVLLKLPFVTIYEEGVRQAVFISVRFFLLMAAASLLTFTTSPIDLTDGMERLIKPLERVGVPAHELALMMSIALRFIPTLWEETEKIKKAQMSRGADFESGHVITRVKSYIPVFIPLFISAFRRAEDLALAMEARGYRGGAGRTKFRELRYSKPDGVLLVFFVAMLAGLWVLRK</sequence>
<proteinExistence type="inferred from homology"/>
<keyword evidence="4 9" id="KW-0813">Transport</keyword>
<organism evidence="10 11">
    <name type="scientific">Paenactinomyces guangxiensis</name>
    <dbReference type="NCBI Taxonomy" id="1490290"/>
    <lineage>
        <taxon>Bacteria</taxon>
        <taxon>Bacillati</taxon>
        <taxon>Bacillota</taxon>
        <taxon>Bacilli</taxon>
        <taxon>Bacillales</taxon>
        <taxon>Thermoactinomycetaceae</taxon>
        <taxon>Paenactinomyces</taxon>
    </lineage>
</organism>
<dbReference type="Pfam" id="PF02361">
    <property type="entry name" value="CbiQ"/>
    <property type="match status" value="1"/>
</dbReference>
<protein>
    <recommendedName>
        <fullName evidence="3 9">Energy-coupling factor transporter transmembrane protein EcfT</fullName>
        <shortName evidence="9">ECF transporter T component EcfT</shortName>
    </recommendedName>
</protein>
<reference evidence="10 11" key="1">
    <citation type="submission" date="2020-07" db="EMBL/GenBank/DDBJ databases">
        <authorList>
            <person name="Feng H."/>
        </authorList>
    </citation>
    <scope>NUCLEOTIDE SEQUENCE [LARGE SCALE GENOMIC DNA]</scope>
    <source>
        <strain evidence="11">s-10</strain>
    </source>
</reference>
<dbReference type="PANTHER" id="PTHR34857:SF2">
    <property type="entry name" value="SLL0384 PROTEIN"/>
    <property type="match status" value="1"/>
</dbReference>
<evidence type="ECO:0000256" key="5">
    <source>
        <dbReference type="ARBA" id="ARBA00022475"/>
    </source>
</evidence>
<evidence type="ECO:0000256" key="9">
    <source>
        <dbReference type="HAMAP-Rule" id="MF_01461"/>
    </source>
</evidence>
<name>A0A7W2A9N3_9BACL</name>
<dbReference type="GO" id="GO:0005886">
    <property type="term" value="C:plasma membrane"/>
    <property type="evidence" value="ECO:0007669"/>
    <property type="project" value="UniProtKB-SubCell"/>
</dbReference>
<evidence type="ECO:0000256" key="3">
    <source>
        <dbReference type="ARBA" id="ARBA00014042"/>
    </source>
</evidence>
<accession>A0A7W2A9N3</accession>
<evidence type="ECO:0000256" key="1">
    <source>
        <dbReference type="ARBA" id="ARBA00004651"/>
    </source>
</evidence>
<comment type="subunit">
    <text evidence="9">Forms a stable energy-coupling factor (ECF) transporter complex composed of 2 membrane-embedded substrate-binding proteins (S component), 2 ATP-binding proteins (A component) and 2 transmembrane proteins (T component).</text>
</comment>
<keyword evidence="5 9" id="KW-1003">Cell membrane</keyword>
<comment type="similarity">
    <text evidence="2 9">Belongs to the energy-coupling factor EcfT family.</text>
</comment>
<dbReference type="GO" id="GO:0022857">
    <property type="term" value="F:transmembrane transporter activity"/>
    <property type="evidence" value="ECO:0007669"/>
    <property type="project" value="UniProtKB-UniRule"/>
</dbReference>
<dbReference type="AlphaFoldDB" id="A0A7W2A9N3"/>
<gene>
    <name evidence="9" type="primary">ecfT</name>
    <name evidence="10" type="ORF">H1191_16645</name>
</gene>
<evidence type="ECO:0000313" key="10">
    <source>
        <dbReference type="EMBL" id="MBA4495920.1"/>
    </source>
</evidence>
<feature type="transmembrane region" description="Helical" evidence="9">
    <location>
        <begin position="64"/>
        <end position="86"/>
    </location>
</feature>
<feature type="transmembrane region" description="Helical" evidence="9">
    <location>
        <begin position="246"/>
        <end position="262"/>
    </location>
</feature>
<keyword evidence="6 9" id="KW-0812">Transmembrane</keyword>
<dbReference type="RefSeq" id="WP_181753857.1">
    <property type="nucleotide sequence ID" value="NZ_JACEIQ010000020.1"/>
</dbReference>
<feature type="transmembrane region" description="Helical" evidence="9">
    <location>
        <begin position="106"/>
        <end position="128"/>
    </location>
</feature>
<dbReference type="InterPro" id="IPR024919">
    <property type="entry name" value="EcfT"/>
</dbReference>
<evidence type="ECO:0000256" key="7">
    <source>
        <dbReference type="ARBA" id="ARBA00022989"/>
    </source>
</evidence>
<dbReference type="InterPro" id="IPR003339">
    <property type="entry name" value="ABC/ECF_trnsptr_transmembrane"/>
</dbReference>
<keyword evidence="7 9" id="KW-1133">Transmembrane helix</keyword>
<comment type="subcellular location">
    <subcellularLocation>
        <location evidence="1 9">Cell membrane</location>
        <topology evidence="1 9">Multi-pass membrane protein</topology>
    </subcellularLocation>
</comment>
<feature type="transmembrane region" description="Helical" evidence="9">
    <location>
        <begin position="25"/>
        <end position="57"/>
    </location>
</feature>
<evidence type="ECO:0000256" key="2">
    <source>
        <dbReference type="ARBA" id="ARBA00005660"/>
    </source>
</evidence>
<dbReference type="Proteomes" id="UP000535491">
    <property type="component" value="Unassembled WGS sequence"/>
</dbReference>
<comment type="function">
    <text evidence="9">Transmembrane (T) component of an energy-coupling factor (ECF) ABC-transporter complex. Unlike classic ABC transporters this ECF transporter provides the energy necessary to transport a number of different substrates.</text>
</comment>
<evidence type="ECO:0000256" key="6">
    <source>
        <dbReference type="ARBA" id="ARBA00022692"/>
    </source>
</evidence>